<protein>
    <submittedName>
        <fullName evidence="1">Uncharacterized protein</fullName>
    </submittedName>
</protein>
<gene>
    <name evidence="1" type="ORF">XDN619_LOCUS3309</name>
</gene>
<proteinExistence type="predicted"/>
<comment type="caution">
    <text evidence="1">The sequence shown here is derived from an EMBL/GenBank/DDBJ whole genome shotgun (WGS) entry which is preliminary data.</text>
</comment>
<reference evidence="1" key="1">
    <citation type="submission" date="2021-02" db="EMBL/GenBank/DDBJ databases">
        <authorList>
            <person name="Nowell W R."/>
        </authorList>
    </citation>
    <scope>NUCLEOTIDE SEQUENCE</scope>
</reference>
<evidence type="ECO:0000313" key="2">
    <source>
        <dbReference type="Proteomes" id="UP000663887"/>
    </source>
</evidence>
<organism evidence="1 2">
    <name type="scientific">Rotaria magnacalcarata</name>
    <dbReference type="NCBI Taxonomy" id="392030"/>
    <lineage>
        <taxon>Eukaryota</taxon>
        <taxon>Metazoa</taxon>
        <taxon>Spiralia</taxon>
        <taxon>Gnathifera</taxon>
        <taxon>Rotifera</taxon>
        <taxon>Eurotatoria</taxon>
        <taxon>Bdelloidea</taxon>
        <taxon>Philodinida</taxon>
        <taxon>Philodinidae</taxon>
        <taxon>Rotaria</taxon>
    </lineage>
</organism>
<sequence length="271" mass="31334">MNCLFASKNLLGIMATDIILNQQSLLNTGLFKEWSHEAFNSLKDIDESRHASLDGIAEEMGKDLRETNLNSHIGICRIHNHFKMSPGEVVQLSLGLSIDDQVAKVQSNARVAHLKPVEMKSESEPMPIPYMWGFDKTSHKFFPMQFFDGSNVIMQGRFIEIMAEKRLELIAFLYRFVDRVHATGTEDDLGFYLRYDSLMNKQVNEGLVEDTDVNNRKQWIMPKTKEAMQQTLAEMKKVDQDAFITRTHWYFNEDSESKTIDFCHCSHCCRH</sequence>
<dbReference type="Proteomes" id="UP000663887">
    <property type="component" value="Unassembled WGS sequence"/>
</dbReference>
<name>A0A816MQA4_9BILA</name>
<dbReference type="AlphaFoldDB" id="A0A816MQA4"/>
<dbReference type="EMBL" id="CAJNRG010000436">
    <property type="protein sequence ID" value="CAF2001124.1"/>
    <property type="molecule type" value="Genomic_DNA"/>
</dbReference>
<evidence type="ECO:0000313" key="1">
    <source>
        <dbReference type="EMBL" id="CAF2001124.1"/>
    </source>
</evidence>
<accession>A0A816MQA4</accession>